<evidence type="ECO:0000259" key="2">
    <source>
        <dbReference type="Pfam" id="PF12550"/>
    </source>
</evidence>
<dbReference type="Gene3D" id="1.10.443.20">
    <property type="entry name" value="Centromere DNA-binding protein complex CBF3 subunit, domain 2"/>
    <property type="match status" value="1"/>
</dbReference>
<dbReference type="GO" id="GO:0060963">
    <property type="term" value="P:positive regulation of ribosomal protein gene transcription by RNA polymerase II"/>
    <property type="evidence" value="ECO:0007669"/>
    <property type="project" value="TreeGrafter"/>
</dbReference>
<dbReference type="PANTHER" id="PTHR37784">
    <property type="entry name" value="PROTEIN MSN1"/>
    <property type="match status" value="1"/>
</dbReference>
<dbReference type="EMBL" id="MU857457">
    <property type="protein sequence ID" value="KAK4148375.1"/>
    <property type="molecule type" value="Genomic_DNA"/>
</dbReference>
<dbReference type="GO" id="GO:0000978">
    <property type="term" value="F:RNA polymerase II cis-regulatory region sequence-specific DNA binding"/>
    <property type="evidence" value="ECO:0007669"/>
    <property type="project" value="TreeGrafter"/>
</dbReference>
<evidence type="ECO:0000259" key="3">
    <source>
        <dbReference type="Pfam" id="PF16787"/>
    </source>
</evidence>
<gene>
    <name evidence="4" type="ORF">C8A00DRAFT_39071</name>
</gene>
<dbReference type="Pfam" id="PF16787">
    <property type="entry name" value="NDC10_II"/>
    <property type="match status" value="1"/>
</dbReference>
<feature type="compositionally biased region" description="Low complexity" evidence="1">
    <location>
        <begin position="267"/>
        <end position="276"/>
    </location>
</feature>
<dbReference type="InterPro" id="IPR052146">
    <property type="entry name" value="HOT1"/>
</dbReference>
<feature type="region of interest" description="Disordered" evidence="1">
    <location>
        <begin position="208"/>
        <end position="282"/>
    </location>
</feature>
<organism evidence="4 5">
    <name type="scientific">Chaetomidium leptoderma</name>
    <dbReference type="NCBI Taxonomy" id="669021"/>
    <lineage>
        <taxon>Eukaryota</taxon>
        <taxon>Fungi</taxon>
        <taxon>Dikarya</taxon>
        <taxon>Ascomycota</taxon>
        <taxon>Pezizomycotina</taxon>
        <taxon>Sordariomycetes</taxon>
        <taxon>Sordariomycetidae</taxon>
        <taxon>Sordariales</taxon>
        <taxon>Chaetomiaceae</taxon>
        <taxon>Chaetomidium</taxon>
    </lineage>
</organism>
<dbReference type="GO" id="GO:0000981">
    <property type="term" value="F:DNA-binding transcription factor activity, RNA polymerase II-specific"/>
    <property type="evidence" value="ECO:0007669"/>
    <property type="project" value="TreeGrafter"/>
</dbReference>
<feature type="region of interest" description="Disordered" evidence="1">
    <location>
        <begin position="341"/>
        <end position="366"/>
    </location>
</feature>
<feature type="domain" description="Ndc10" evidence="3">
    <location>
        <begin position="1"/>
        <end position="115"/>
    </location>
</feature>
<dbReference type="AlphaFoldDB" id="A0AAN6VBS3"/>
<comment type="caution">
    <text evidence="4">The sequence shown here is derived from an EMBL/GenBank/DDBJ whole genome shotgun (WGS) entry which is preliminary data.</text>
</comment>
<dbReference type="PANTHER" id="PTHR37784:SF2">
    <property type="entry name" value="HIGH-OSMOLARITY-INDUCED TRANSCRIPTION PROTEIN 1"/>
    <property type="match status" value="1"/>
</dbReference>
<dbReference type="Pfam" id="PF12550">
    <property type="entry name" value="GCR1_C"/>
    <property type="match status" value="1"/>
</dbReference>
<dbReference type="Proteomes" id="UP001302745">
    <property type="component" value="Unassembled WGS sequence"/>
</dbReference>
<feature type="domain" description="Transcription activator GCR1-like" evidence="2">
    <location>
        <begin position="282"/>
        <end position="360"/>
    </location>
</feature>
<reference evidence="4" key="2">
    <citation type="submission" date="2023-05" db="EMBL/GenBank/DDBJ databases">
        <authorList>
            <consortium name="Lawrence Berkeley National Laboratory"/>
            <person name="Steindorff A."/>
            <person name="Hensen N."/>
            <person name="Bonometti L."/>
            <person name="Westerberg I."/>
            <person name="Brannstrom I.O."/>
            <person name="Guillou S."/>
            <person name="Cros-Aarteil S."/>
            <person name="Calhoun S."/>
            <person name="Haridas S."/>
            <person name="Kuo A."/>
            <person name="Mondo S."/>
            <person name="Pangilinan J."/>
            <person name="Riley R."/>
            <person name="Labutti K."/>
            <person name="Andreopoulos B."/>
            <person name="Lipzen A."/>
            <person name="Chen C."/>
            <person name="Yanf M."/>
            <person name="Daum C."/>
            <person name="Ng V."/>
            <person name="Clum A."/>
            <person name="Ohm R."/>
            <person name="Martin F."/>
            <person name="Silar P."/>
            <person name="Natvig D."/>
            <person name="Lalanne C."/>
            <person name="Gautier V."/>
            <person name="Ament-Velasquez S.L."/>
            <person name="Kruys A."/>
            <person name="Hutchinson M.I."/>
            <person name="Powell A.J."/>
            <person name="Barry K."/>
            <person name="Miller A.N."/>
            <person name="Grigoriev I.V."/>
            <person name="Debuchy R."/>
            <person name="Gladieux P."/>
            <person name="Thoren M.H."/>
            <person name="Johannesson H."/>
        </authorList>
    </citation>
    <scope>NUCLEOTIDE SEQUENCE</scope>
    <source>
        <strain evidence="4">CBS 538.74</strain>
    </source>
</reference>
<feature type="compositionally biased region" description="Basic and acidic residues" evidence="1">
    <location>
        <begin position="351"/>
        <end position="366"/>
    </location>
</feature>
<protein>
    <submittedName>
        <fullName evidence="4">Transcriptional activator of glycolytic enzymes-domain-containing protein</fullName>
    </submittedName>
</protein>
<evidence type="ECO:0000256" key="1">
    <source>
        <dbReference type="SAM" id="MobiDB-lite"/>
    </source>
</evidence>
<sequence length="381" mass="43149">MTGCYLTTLPLEFMRAVADFDPEWSGSYFIPRSTVKPPSRLLVQLFPDLDYWRELHEAPESSEKATKVDQDKAAGAFLELLDWLREVVLQDAVFLQPLFPLHPVFRAPVFRSPEFDEFAGHVRRVCAEIHEDTHQAAIDKAMPAVGEKLRVLATQQVAQEALSRRRHEELVQKLGNLEETVQKLSATSYTVTISPKGRHIEQHVELPRARRVQRRRREPSLSSSCCPPRRSPAPVAGHGTSLAAAAAAAVSSQPEGEDPARMEEPVEGAAGAAAPDEAPPRYTFPESVKTVIDLQRLWRHGLPPMPSIESLEERWGSKWRPRRQRQFFSVRRQIFDEIVRRSRAQSAPEDVSAREMDRERGNDSLDKFLKTLKAQREKGAE</sequence>
<accession>A0AAN6VBS3</accession>
<evidence type="ECO:0000313" key="4">
    <source>
        <dbReference type="EMBL" id="KAK4148375.1"/>
    </source>
</evidence>
<feature type="compositionally biased region" description="Low complexity" evidence="1">
    <location>
        <begin position="220"/>
        <end position="234"/>
    </location>
</feature>
<dbReference type="InterPro" id="IPR022210">
    <property type="entry name" value="TF_GCR1-like"/>
</dbReference>
<proteinExistence type="predicted"/>
<name>A0AAN6VBS3_9PEZI</name>
<reference evidence="4" key="1">
    <citation type="journal article" date="2023" name="Mol. Phylogenet. Evol.">
        <title>Genome-scale phylogeny and comparative genomics of the fungal order Sordariales.</title>
        <authorList>
            <person name="Hensen N."/>
            <person name="Bonometti L."/>
            <person name="Westerberg I."/>
            <person name="Brannstrom I.O."/>
            <person name="Guillou S."/>
            <person name="Cros-Aarteil S."/>
            <person name="Calhoun S."/>
            <person name="Haridas S."/>
            <person name="Kuo A."/>
            <person name="Mondo S."/>
            <person name="Pangilinan J."/>
            <person name="Riley R."/>
            <person name="LaButti K."/>
            <person name="Andreopoulos B."/>
            <person name="Lipzen A."/>
            <person name="Chen C."/>
            <person name="Yan M."/>
            <person name="Daum C."/>
            <person name="Ng V."/>
            <person name="Clum A."/>
            <person name="Steindorff A."/>
            <person name="Ohm R.A."/>
            <person name="Martin F."/>
            <person name="Silar P."/>
            <person name="Natvig D.O."/>
            <person name="Lalanne C."/>
            <person name="Gautier V."/>
            <person name="Ament-Velasquez S.L."/>
            <person name="Kruys A."/>
            <person name="Hutchinson M.I."/>
            <person name="Powell A.J."/>
            <person name="Barry K."/>
            <person name="Miller A.N."/>
            <person name="Grigoriev I.V."/>
            <person name="Debuchy R."/>
            <person name="Gladieux P."/>
            <person name="Hiltunen Thoren M."/>
            <person name="Johannesson H."/>
        </authorList>
    </citation>
    <scope>NUCLEOTIDE SEQUENCE</scope>
    <source>
        <strain evidence="4">CBS 538.74</strain>
    </source>
</reference>
<keyword evidence="5" id="KW-1185">Reference proteome</keyword>
<dbReference type="InterPro" id="IPR031872">
    <property type="entry name" value="NDC10_II"/>
</dbReference>
<dbReference type="InterPro" id="IPR038279">
    <property type="entry name" value="Ndc10_dom2_sf"/>
</dbReference>
<evidence type="ECO:0000313" key="5">
    <source>
        <dbReference type="Proteomes" id="UP001302745"/>
    </source>
</evidence>